<feature type="transmembrane region" description="Helical" evidence="2">
    <location>
        <begin position="97"/>
        <end position="113"/>
    </location>
</feature>
<keyword evidence="2" id="KW-0472">Membrane</keyword>
<name>A0A438FYK7_VITVI</name>
<sequence length="216" mass="23650">MYASGPSHFHKDSTTSEPSAPPLPPPPPPFPFDSYEYTAPTTGFPANITNQYNPPIPTLPLLPLLASALLQCLGPLVFAIVSTIVKVVSVCSYKCCLTFWCPCVTFGRIAEIVDRGSTSCGVSGALYTLILCLTGCSCLYSCFYRSKLRGQYLLEESPCVDCCVHCWCEGCALCQEYRELQNRGFDLSIGWHGNMERQRRGGVDVNPVVPEGSMTR</sequence>
<dbReference type="AlphaFoldDB" id="A0A438FYK7"/>
<reference evidence="3 4" key="1">
    <citation type="journal article" date="2018" name="PLoS Genet.">
        <title>Population sequencing reveals clonal diversity and ancestral inbreeding in the grapevine cultivar Chardonnay.</title>
        <authorList>
            <person name="Roach M.J."/>
            <person name="Johnson D.L."/>
            <person name="Bohlmann J."/>
            <person name="van Vuuren H.J."/>
            <person name="Jones S.J."/>
            <person name="Pretorius I.S."/>
            <person name="Schmidt S.A."/>
            <person name="Borneman A.R."/>
        </authorList>
    </citation>
    <scope>NUCLEOTIDE SEQUENCE [LARGE SCALE GENOMIC DNA]</scope>
    <source>
        <strain evidence="4">cv. Chardonnay</strain>
        <tissue evidence="3">Leaf</tissue>
    </source>
</reference>
<organism evidence="3 4">
    <name type="scientific">Vitis vinifera</name>
    <name type="common">Grape</name>
    <dbReference type="NCBI Taxonomy" id="29760"/>
    <lineage>
        <taxon>Eukaryota</taxon>
        <taxon>Viridiplantae</taxon>
        <taxon>Streptophyta</taxon>
        <taxon>Embryophyta</taxon>
        <taxon>Tracheophyta</taxon>
        <taxon>Spermatophyta</taxon>
        <taxon>Magnoliopsida</taxon>
        <taxon>eudicotyledons</taxon>
        <taxon>Gunneridae</taxon>
        <taxon>Pentapetalae</taxon>
        <taxon>rosids</taxon>
        <taxon>Vitales</taxon>
        <taxon>Vitaceae</taxon>
        <taxon>Viteae</taxon>
        <taxon>Vitis</taxon>
    </lineage>
</organism>
<keyword evidence="2" id="KW-1133">Transmembrane helix</keyword>
<dbReference type="EMBL" id="QGNW01000693">
    <property type="protein sequence ID" value="RVW65039.1"/>
    <property type="molecule type" value="Genomic_DNA"/>
</dbReference>
<feature type="transmembrane region" description="Helical" evidence="2">
    <location>
        <begin position="125"/>
        <end position="144"/>
    </location>
</feature>
<feature type="region of interest" description="Disordered" evidence="1">
    <location>
        <begin position="1"/>
        <end position="26"/>
    </location>
</feature>
<gene>
    <name evidence="3" type="primary">PCR2_6</name>
    <name evidence="3" type="ORF">CK203_034966</name>
</gene>
<dbReference type="Proteomes" id="UP000288805">
    <property type="component" value="Unassembled WGS sequence"/>
</dbReference>
<evidence type="ECO:0000313" key="3">
    <source>
        <dbReference type="EMBL" id="RVW65039.1"/>
    </source>
</evidence>
<evidence type="ECO:0000256" key="2">
    <source>
        <dbReference type="SAM" id="Phobius"/>
    </source>
</evidence>
<proteinExistence type="predicted"/>
<dbReference type="NCBIfam" id="TIGR01571">
    <property type="entry name" value="A_thal_Cys_rich"/>
    <property type="match status" value="1"/>
</dbReference>
<keyword evidence="2" id="KW-0812">Transmembrane</keyword>
<accession>A0A438FYK7</accession>
<evidence type="ECO:0000256" key="1">
    <source>
        <dbReference type="SAM" id="MobiDB-lite"/>
    </source>
</evidence>
<dbReference type="PANTHER" id="PTHR15907">
    <property type="entry name" value="DUF614 FAMILY PROTEIN-RELATED"/>
    <property type="match status" value="1"/>
</dbReference>
<dbReference type="Pfam" id="PF04749">
    <property type="entry name" value="PLAC8"/>
    <property type="match status" value="1"/>
</dbReference>
<evidence type="ECO:0000313" key="4">
    <source>
        <dbReference type="Proteomes" id="UP000288805"/>
    </source>
</evidence>
<dbReference type="InterPro" id="IPR006461">
    <property type="entry name" value="PLAC_motif_containing"/>
</dbReference>
<protein>
    <submittedName>
        <fullName evidence="3">Protein plant cadmium resistance 2</fullName>
    </submittedName>
</protein>
<comment type="caution">
    <text evidence="3">The sequence shown here is derived from an EMBL/GenBank/DDBJ whole genome shotgun (WGS) entry which is preliminary data.</text>
</comment>
<feature type="transmembrane region" description="Helical" evidence="2">
    <location>
        <begin position="61"/>
        <end position="85"/>
    </location>
</feature>